<organism evidence="8 9">
    <name type="scientific">Nicrophorus vespilloides</name>
    <name type="common">Boreal carrion beetle</name>
    <dbReference type="NCBI Taxonomy" id="110193"/>
    <lineage>
        <taxon>Eukaryota</taxon>
        <taxon>Metazoa</taxon>
        <taxon>Ecdysozoa</taxon>
        <taxon>Arthropoda</taxon>
        <taxon>Hexapoda</taxon>
        <taxon>Insecta</taxon>
        <taxon>Pterygota</taxon>
        <taxon>Neoptera</taxon>
        <taxon>Endopterygota</taxon>
        <taxon>Coleoptera</taxon>
        <taxon>Polyphaga</taxon>
        <taxon>Staphyliniformia</taxon>
        <taxon>Silphidae</taxon>
        <taxon>Nicrophorinae</taxon>
        <taxon>Nicrophorus</taxon>
    </lineage>
</organism>
<keyword evidence="3 6" id="KW-0812">Transmembrane</keyword>
<feature type="domain" description="Phosphatidic acid phosphatase type 2/haloperoxidase" evidence="7">
    <location>
        <begin position="38"/>
        <end position="188"/>
    </location>
</feature>
<dbReference type="Gene3D" id="1.20.144.10">
    <property type="entry name" value="Phosphatidic acid phosphatase type 2/haloperoxidase"/>
    <property type="match status" value="1"/>
</dbReference>
<evidence type="ECO:0000256" key="6">
    <source>
        <dbReference type="SAM" id="Phobius"/>
    </source>
</evidence>
<dbReference type="CDD" id="cd03384">
    <property type="entry name" value="PAP2_wunen"/>
    <property type="match status" value="1"/>
</dbReference>
<evidence type="ECO:0000256" key="3">
    <source>
        <dbReference type="ARBA" id="ARBA00022692"/>
    </source>
</evidence>
<evidence type="ECO:0000256" key="2">
    <source>
        <dbReference type="ARBA" id="ARBA00008816"/>
    </source>
</evidence>
<dbReference type="Pfam" id="PF01569">
    <property type="entry name" value="PAP2"/>
    <property type="match status" value="1"/>
</dbReference>
<dbReference type="InterPro" id="IPR043216">
    <property type="entry name" value="PAP-like"/>
</dbReference>
<evidence type="ECO:0000313" key="9">
    <source>
        <dbReference type="RefSeq" id="XP_017780568.1"/>
    </source>
</evidence>
<dbReference type="Proteomes" id="UP000695000">
    <property type="component" value="Unplaced"/>
</dbReference>
<evidence type="ECO:0000313" key="8">
    <source>
        <dbReference type="Proteomes" id="UP000695000"/>
    </source>
</evidence>
<keyword evidence="8" id="KW-1185">Reference proteome</keyword>
<keyword evidence="4 6" id="KW-1133">Transmembrane helix</keyword>
<dbReference type="PANTHER" id="PTHR10165">
    <property type="entry name" value="LIPID PHOSPHATE PHOSPHATASE"/>
    <property type="match status" value="1"/>
</dbReference>
<evidence type="ECO:0000259" key="7">
    <source>
        <dbReference type="SMART" id="SM00014"/>
    </source>
</evidence>
<feature type="transmembrane region" description="Helical" evidence="6">
    <location>
        <begin position="142"/>
        <end position="161"/>
    </location>
</feature>
<feature type="transmembrane region" description="Helical" evidence="6">
    <location>
        <begin position="30"/>
        <end position="48"/>
    </location>
</feature>
<dbReference type="InterPro" id="IPR036938">
    <property type="entry name" value="PAP2/HPO_sf"/>
</dbReference>
<dbReference type="PANTHER" id="PTHR10165:SF197">
    <property type="entry name" value="FI04477P-RELATED"/>
    <property type="match status" value="1"/>
</dbReference>
<sequence length="225" mass="25519">MFQIVVLEIIRCRKDNGSKVVVWGRKVPNVLWQIYCSAAFLLLGMAFSQLSTDIIKYMVGRLRPHFYTVCQPVFGNGMTCEKIDKNFHRYVEDYRCTGGTERQLKEMRLSFPSGHSSFSMYTMLYFALYLQARWHSCSNTKILKHAVQFLAVLSSVAVAMSRISDYKHHWSDVLGGLTLGATVAIITARCFSGIFDKTGRHQQQLEGSKISAELTNLNLNNGNNV</sequence>
<dbReference type="SUPFAM" id="SSF48317">
    <property type="entry name" value="Acid phosphatase/Vanadium-dependent haloperoxidase"/>
    <property type="match status" value="1"/>
</dbReference>
<dbReference type="GeneID" id="108565551"/>
<dbReference type="RefSeq" id="XP_017780568.1">
    <property type="nucleotide sequence ID" value="XM_017925079.1"/>
</dbReference>
<gene>
    <name evidence="9" type="primary">LOC108565551</name>
</gene>
<proteinExistence type="inferred from homology"/>
<evidence type="ECO:0000256" key="4">
    <source>
        <dbReference type="ARBA" id="ARBA00022989"/>
    </source>
</evidence>
<protein>
    <submittedName>
        <fullName evidence="9">Phosphatidate phosphatase isoform X1</fullName>
    </submittedName>
</protein>
<evidence type="ECO:0000256" key="1">
    <source>
        <dbReference type="ARBA" id="ARBA00004141"/>
    </source>
</evidence>
<comment type="similarity">
    <text evidence="2">Belongs to the PA-phosphatase related phosphoesterase family.</text>
</comment>
<dbReference type="InterPro" id="IPR000326">
    <property type="entry name" value="PAP2/HPO"/>
</dbReference>
<keyword evidence="5 6" id="KW-0472">Membrane</keyword>
<accession>A0ABM1N168</accession>
<feature type="transmembrane region" description="Helical" evidence="6">
    <location>
        <begin position="173"/>
        <end position="195"/>
    </location>
</feature>
<dbReference type="SMART" id="SM00014">
    <property type="entry name" value="acidPPc"/>
    <property type="match status" value="1"/>
</dbReference>
<comment type="subcellular location">
    <subcellularLocation>
        <location evidence="1">Membrane</location>
        <topology evidence="1">Multi-pass membrane protein</topology>
    </subcellularLocation>
</comment>
<evidence type="ECO:0000256" key="5">
    <source>
        <dbReference type="ARBA" id="ARBA00023136"/>
    </source>
</evidence>
<name>A0ABM1N168_NICVS</name>
<reference evidence="9" key="1">
    <citation type="submission" date="2025-08" db="UniProtKB">
        <authorList>
            <consortium name="RefSeq"/>
        </authorList>
    </citation>
    <scope>IDENTIFICATION</scope>
    <source>
        <tissue evidence="9">Whole Larva</tissue>
    </source>
</reference>